<dbReference type="InterPro" id="IPR026523">
    <property type="entry name" value="PNMA"/>
</dbReference>
<dbReference type="Proteomes" id="UP000558488">
    <property type="component" value="Unassembled WGS sequence"/>
</dbReference>
<accession>A0A7J7S5P0</accession>
<dbReference type="Pfam" id="PF14893">
    <property type="entry name" value="PNMA"/>
    <property type="match status" value="1"/>
</dbReference>
<evidence type="ECO:0000259" key="2">
    <source>
        <dbReference type="Pfam" id="PF14893"/>
    </source>
</evidence>
<organism evidence="4 5">
    <name type="scientific">Pipistrellus kuhlii</name>
    <name type="common">Kuhl's pipistrelle</name>
    <dbReference type="NCBI Taxonomy" id="59472"/>
    <lineage>
        <taxon>Eukaryota</taxon>
        <taxon>Metazoa</taxon>
        <taxon>Chordata</taxon>
        <taxon>Craniata</taxon>
        <taxon>Vertebrata</taxon>
        <taxon>Euteleostomi</taxon>
        <taxon>Mammalia</taxon>
        <taxon>Eutheria</taxon>
        <taxon>Laurasiatheria</taxon>
        <taxon>Chiroptera</taxon>
        <taxon>Yangochiroptera</taxon>
        <taxon>Vespertilionidae</taxon>
        <taxon>Pipistrellus</taxon>
    </lineage>
</organism>
<feature type="compositionally biased region" description="Basic and acidic residues" evidence="1">
    <location>
        <begin position="361"/>
        <end position="386"/>
    </location>
</feature>
<feature type="domain" description="Paraneoplastic antigen Ma-like N-terminal" evidence="3">
    <location>
        <begin position="9"/>
        <end position="100"/>
    </location>
</feature>
<proteinExistence type="predicted"/>
<dbReference type="EMBL" id="JACAGB010000049">
    <property type="protein sequence ID" value="KAF6283624.1"/>
    <property type="molecule type" value="Genomic_DNA"/>
</dbReference>
<feature type="region of interest" description="Disordered" evidence="1">
    <location>
        <begin position="348"/>
        <end position="482"/>
    </location>
</feature>
<dbReference type="AlphaFoldDB" id="A0A7J7S5P0"/>
<reference evidence="4 5" key="1">
    <citation type="journal article" date="2020" name="Nature">
        <title>Six reference-quality genomes reveal evolution of bat adaptations.</title>
        <authorList>
            <person name="Jebb D."/>
            <person name="Huang Z."/>
            <person name="Pippel M."/>
            <person name="Hughes G.M."/>
            <person name="Lavrichenko K."/>
            <person name="Devanna P."/>
            <person name="Winkler S."/>
            <person name="Jermiin L.S."/>
            <person name="Skirmuntt E.C."/>
            <person name="Katzourakis A."/>
            <person name="Burkitt-Gray L."/>
            <person name="Ray D.A."/>
            <person name="Sullivan K.A.M."/>
            <person name="Roscito J.G."/>
            <person name="Kirilenko B.M."/>
            <person name="Davalos L.M."/>
            <person name="Corthals A.P."/>
            <person name="Power M.L."/>
            <person name="Jones G."/>
            <person name="Ransome R.D."/>
            <person name="Dechmann D.K.N."/>
            <person name="Locatelli A.G."/>
            <person name="Puechmaille S.J."/>
            <person name="Fedrigo O."/>
            <person name="Jarvis E.D."/>
            <person name="Hiller M."/>
            <person name="Vernes S.C."/>
            <person name="Myers E.W."/>
            <person name="Teeling E.C."/>
        </authorList>
    </citation>
    <scope>NUCLEOTIDE SEQUENCE [LARGE SCALE GENOMIC DNA]</scope>
    <source>
        <strain evidence="4">MPipKuh1</strain>
        <tissue evidence="4">Flight muscle</tissue>
    </source>
</reference>
<dbReference type="PANTHER" id="PTHR23095:SF40">
    <property type="entry name" value="PARANEOPLASTIC ANTIGEN-LIKE PROTEIN 6A"/>
    <property type="match status" value="1"/>
</dbReference>
<gene>
    <name evidence="4" type="ORF">mPipKuh1_013776</name>
</gene>
<evidence type="ECO:0000313" key="4">
    <source>
        <dbReference type="EMBL" id="KAF6283624.1"/>
    </source>
</evidence>
<dbReference type="PANTHER" id="PTHR23095">
    <property type="entry name" value="PARANEOPLASTIC ANTIGEN"/>
    <property type="match status" value="1"/>
</dbReference>
<feature type="compositionally biased region" description="Low complexity" evidence="1">
    <location>
        <begin position="349"/>
        <end position="360"/>
    </location>
</feature>
<feature type="compositionally biased region" description="Basic and acidic residues" evidence="1">
    <location>
        <begin position="396"/>
        <end position="410"/>
    </location>
</feature>
<keyword evidence="5" id="KW-1185">Reference proteome</keyword>
<protein>
    <recommendedName>
        <fullName evidence="6">PNMA family member 6A</fullName>
    </recommendedName>
</protein>
<evidence type="ECO:0000256" key="1">
    <source>
        <dbReference type="SAM" id="MobiDB-lite"/>
    </source>
</evidence>
<dbReference type="InterPro" id="IPR048270">
    <property type="entry name" value="PNMA_C"/>
</dbReference>
<sequence length="482" mass="53402">MALADPEVMDVEMLRDWCRWMNVSFRRSLLILGIPEDCNDAQLQQCLDGSLSQMGKFEVLGRVFREEDDAFAALVNLENEINYALVPREIPGIGRPWSVVFAPRCTGEDFLGRLFNFVEQQGQTVESIAGALGLGLQKVCWLRSFSRAIQPWVETVHYQPLGVFSGRDPPAPGELSFEPWLDQATEMLLVWEGVSEREKSRRLTEGLRGAALQVAYDVLASHHVRTVQQCLDALFHVFGERECEASLRLKCVTAEQQPGETLTAFVLRLEGLLQKALRAKALDELSVDHLRARQLLSGAQLIRKMEKILTDKVSKGRYPGFEDIVAMAQESERMKGIAAKKMLREQQEQEAAAKATAQVDARAKAQAEGDKVEEKQREQENSDNHARAPAGLGQKELSEASQREGEREENGPGTEGGPLPDHMGSASLAGPRDPDSVLGHLVQALDQEAEEHYQEGLKPILEESESEDGPGELSPSMPSPGK</sequence>
<name>A0A7J7S5P0_PIPKU</name>
<evidence type="ECO:0008006" key="6">
    <source>
        <dbReference type="Google" id="ProtNLM"/>
    </source>
</evidence>
<evidence type="ECO:0000313" key="5">
    <source>
        <dbReference type="Proteomes" id="UP000558488"/>
    </source>
</evidence>
<comment type="caution">
    <text evidence="4">The sequence shown here is derived from an EMBL/GenBank/DDBJ whole genome shotgun (WGS) entry which is preliminary data.</text>
</comment>
<evidence type="ECO:0000259" key="3">
    <source>
        <dbReference type="Pfam" id="PF20846"/>
    </source>
</evidence>
<feature type="domain" description="Paraneoplastic antigen Ma-like C-terminal" evidence="2">
    <location>
        <begin position="164"/>
        <end position="322"/>
    </location>
</feature>
<dbReference type="Pfam" id="PF20846">
    <property type="entry name" value="PNMA_N"/>
    <property type="match status" value="1"/>
</dbReference>
<dbReference type="InterPro" id="IPR048271">
    <property type="entry name" value="PNMA_N"/>
</dbReference>